<reference evidence="10" key="1">
    <citation type="submission" date="2025-08" db="UniProtKB">
        <authorList>
            <consortium name="RefSeq"/>
        </authorList>
    </citation>
    <scope>IDENTIFICATION</scope>
    <source>
        <tissue evidence="10">Muscle</tissue>
    </source>
</reference>
<keyword evidence="6" id="KW-0378">Hydrolase</keyword>
<comment type="similarity">
    <text evidence="2">Belongs to the peptidase C19 family.</text>
</comment>
<feature type="domain" description="USP" evidence="8">
    <location>
        <begin position="1"/>
        <end position="216"/>
    </location>
</feature>
<evidence type="ECO:0000256" key="6">
    <source>
        <dbReference type="ARBA" id="ARBA00022801"/>
    </source>
</evidence>
<dbReference type="Pfam" id="PF00443">
    <property type="entry name" value="UCH"/>
    <property type="match status" value="1"/>
</dbReference>
<gene>
    <name evidence="10" type="primary">LOC106477382</name>
</gene>
<feature type="non-terminal residue" evidence="10">
    <location>
        <position position="216"/>
    </location>
</feature>
<keyword evidence="4" id="KW-0645">Protease</keyword>
<sequence length="216" mass="24749">MFTLQMAVGRFAPQFSGTQQQDCQELMAFLLDGLHEDLNRVKNKPYIELKDANGRPDEVVAKEAWENYQKRNNSIIVDTFHGLLKSTLVCPECSKISVTFDPFCYLSLPLPVNKERQIEVFLVTLDSTKRPSQMKVTVPKEGCIKDLCNVLEKLTGISADNLVVTDVYNHRFYKVYQGDDGLNSIMEKDETFVYELASAQNRDSDHIILPIYMREK</sequence>
<dbReference type="Gene3D" id="3.90.70.10">
    <property type="entry name" value="Cysteine proteinases"/>
    <property type="match status" value="1"/>
</dbReference>
<comment type="catalytic activity">
    <reaction evidence="1">
        <text>Thiol-dependent hydrolysis of ester, thioester, amide, peptide and isopeptide bonds formed by the C-terminal Gly of ubiquitin (a 76-residue protein attached to proteins as an intracellular targeting signal).</text>
        <dbReference type="EC" id="3.4.19.12"/>
    </reaction>
</comment>
<dbReference type="Proteomes" id="UP000694941">
    <property type="component" value="Unplaced"/>
</dbReference>
<dbReference type="PANTHER" id="PTHR21646">
    <property type="entry name" value="UBIQUITIN CARBOXYL-TERMINAL HYDROLASE"/>
    <property type="match status" value="1"/>
</dbReference>
<dbReference type="SUPFAM" id="SSF54001">
    <property type="entry name" value="Cysteine proteinases"/>
    <property type="match status" value="1"/>
</dbReference>
<dbReference type="InterPro" id="IPR050185">
    <property type="entry name" value="Ub_carboxyl-term_hydrolase"/>
</dbReference>
<dbReference type="InterPro" id="IPR028889">
    <property type="entry name" value="USP"/>
</dbReference>
<evidence type="ECO:0000256" key="7">
    <source>
        <dbReference type="ARBA" id="ARBA00022807"/>
    </source>
</evidence>
<evidence type="ECO:0000256" key="4">
    <source>
        <dbReference type="ARBA" id="ARBA00022670"/>
    </source>
</evidence>
<dbReference type="PANTHER" id="PTHR21646:SF24">
    <property type="entry name" value="UBIQUITIN CARBOXYL-TERMINAL HYDROLASE"/>
    <property type="match status" value="1"/>
</dbReference>
<organism evidence="9 10">
    <name type="scientific">Limulus polyphemus</name>
    <name type="common">Atlantic horseshoe crab</name>
    <dbReference type="NCBI Taxonomy" id="6850"/>
    <lineage>
        <taxon>Eukaryota</taxon>
        <taxon>Metazoa</taxon>
        <taxon>Ecdysozoa</taxon>
        <taxon>Arthropoda</taxon>
        <taxon>Chelicerata</taxon>
        <taxon>Merostomata</taxon>
        <taxon>Xiphosura</taxon>
        <taxon>Limulidae</taxon>
        <taxon>Limulus</taxon>
    </lineage>
</organism>
<keyword evidence="5" id="KW-0833">Ubl conjugation pathway</keyword>
<dbReference type="InterPro" id="IPR001394">
    <property type="entry name" value="Peptidase_C19_UCH"/>
</dbReference>
<evidence type="ECO:0000313" key="10">
    <source>
        <dbReference type="RefSeq" id="XP_013793412.2"/>
    </source>
</evidence>
<accession>A0ABM1C3A0</accession>
<protein>
    <recommendedName>
        <fullName evidence="3">ubiquitinyl hydrolase 1</fullName>
        <ecNumber evidence="3">3.4.19.12</ecNumber>
    </recommendedName>
</protein>
<evidence type="ECO:0000256" key="1">
    <source>
        <dbReference type="ARBA" id="ARBA00000707"/>
    </source>
</evidence>
<keyword evidence="9" id="KW-1185">Reference proteome</keyword>
<dbReference type="EC" id="3.4.19.12" evidence="3"/>
<evidence type="ECO:0000256" key="3">
    <source>
        <dbReference type="ARBA" id="ARBA00012759"/>
    </source>
</evidence>
<dbReference type="InterPro" id="IPR038765">
    <property type="entry name" value="Papain-like_cys_pep_sf"/>
</dbReference>
<name>A0ABM1C3A0_LIMPO</name>
<evidence type="ECO:0000259" key="8">
    <source>
        <dbReference type="PROSITE" id="PS50235"/>
    </source>
</evidence>
<dbReference type="PROSITE" id="PS50235">
    <property type="entry name" value="USP_3"/>
    <property type="match status" value="1"/>
</dbReference>
<dbReference type="Pfam" id="PF14533">
    <property type="entry name" value="USP7_C2"/>
    <property type="match status" value="1"/>
</dbReference>
<dbReference type="InterPro" id="IPR029346">
    <property type="entry name" value="USP_C"/>
</dbReference>
<dbReference type="RefSeq" id="XP_013793412.2">
    <property type="nucleotide sequence ID" value="XM_013937958.2"/>
</dbReference>
<dbReference type="GeneID" id="106477382"/>
<proteinExistence type="inferred from homology"/>
<evidence type="ECO:0000256" key="2">
    <source>
        <dbReference type="ARBA" id="ARBA00009085"/>
    </source>
</evidence>
<evidence type="ECO:0000313" key="9">
    <source>
        <dbReference type="Proteomes" id="UP000694941"/>
    </source>
</evidence>
<evidence type="ECO:0000256" key="5">
    <source>
        <dbReference type="ARBA" id="ARBA00022786"/>
    </source>
</evidence>
<keyword evidence="7" id="KW-0788">Thiol protease</keyword>